<feature type="signal peptide" evidence="6">
    <location>
        <begin position="1"/>
        <end position="23"/>
    </location>
</feature>
<name>A0AAW9JVF5_CARML</name>
<keyword evidence="6" id="KW-0449">Lipoprotein</keyword>
<keyword evidence="6" id="KW-0472">Membrane</keyword>
<dbReference type="PROSITE" id="PS51257">
    <property type="entry name" value="PROKAR_LIPOPROTEIN"/>
    <property type="match status" value="1"/>
</dbReference>
<evidence type="ECO:0000256" key="2">
    <source>
        <dbReference type="ARBA" id="ARBA00022448"/>
    </source>
</evidence>
<evidence type="ECO:0000313" key="8">
    <source>
        <dbReference type="Proteomes" id="UP001290462"/>
    </source>
</evidence>
<dbReference type="PROSITE" id="PS01037">
    <property type="entry name" value="SBP_BACTERIAL_1"/>
    <property type="match status" value="1"/>
</dbReference>
<dbReference type="Pfam" id="PF13416">
    <property type="entry name" value="SBP_bac_8"/>
    <property type="match status" value="1"/>
</dbReference>
<organism evidence="7 8">
    <name type="scientific">Carnobacterium maltaromaticum</name>
    <name type="common">Carnobacterium piscicola</name>
    <dbReference type="NCBI Taxonomy" id="2751"/>
    <lineage>
        <taxon>Bacteria</taxon>
        <taxon>Bacillati</taxon>
        <taxon>Bacillota</taxon>
        <taxon>Bacilli</taxon>
        <taxon>Lactobacillales</taxon>
        <taxon>Carnobacteriaceae</taxon>
        <taxon>Carnobacterium</taxon>
    </lineage>
</organism>
<dbReference type="PRINTS" id="PR00181">
    <property type="entry name" value="MALTOSEBP"/>
</dbReference>
<proteinExistence type="inferred from homology"/>
<evidence type="ECO:0000256" key="3">
    <source>
        <dbReference type="ARBA" id="ARBA00022597"/>
    </source>
</evidence>
<dbReference type="InterPro" id="IPR006059">
    <property type="entry name" value="SBP"/>
</dbReference>
<dbReference type="AlphaFoldDB" id="A0AAW9JVF5"/>
<dbReference type="GeneID" id="83605357"/>
<gene>
    <name evidence="7" type="ORF">RAK27_08035</name>
</gene>
<evidence type="ECO:0000256" key="6">
    <source>
        <dbReference type="RuleBase" id="RU365005"/>
    </source>
</evidence>
<dbReference type="GO" id="GO:0015768">
    <property type="term" value="P:maltose transport"/>
    <property type="evidence" value="ECO:0007669"/>
    <property type="project" value="TreeGrafter"/>
</dbReference>
<comment type="similarity">
    <text evidence="1 6">Belongs to the bacterial solute-binding protein 1 family.</text>
</comment>
<dbReference type="Proteomes" id="UP001290462">
    <property type="component" value="Unassembled WGS sequence"/>
</dbReference>
<keyword evidence="2 6" id="KW-0813">Transport</keyword>
<feature type="chain" id="PRO_5043105024" description="Maltodextrin-binding protein" evidence="6">
    <location>
        <begin position="24"/>
        <end position="422"/>
    </location>
</feature>
<keyword evidence="3 6" id="KW-0762">Sugar transport</keyword>
<dbReference type="GO" id="GO:0042956">
    <property type="term" value="P:maltodextrin transmembrane transport"/>
    <property type="evidence" value="ECO:0007669"/>
    <property type="project" value="TreeGrafter"/>
</dbReference>
<evidence type="ECO:0000256" key="1">
    <source>
        <dbReference type="ARBA" id="ARBA00008520"/>
    </source>
</evidence>
<evidence type="ECO:0000256" key="4">
    <source>
        <dbReference type="ARBA" id="ARBA00022729"/>
    </source>
</evidence>
<sequence>MNKRNLKKIGLGFLSAGVILSLAACGGGSDSKKDAAKEDNKSLTISVAEGYVDYVNDIKADFEKENDVKIKVVEKDMFDQLEALSLDGPAGKAPDVMMSAYDRIGPLGQQGHLAEVKLGNDSDYDETDKAQVKIDGKIFGEPAVIETLVLYYNKDLITEAPKTFKDAEALAKDPRFEFAAEAGKNTGFLAKWTDFYYSYGLLAGYGGYVFGKDGTDPSQVGLNNKGAVEGITYATKWFQDVWPKGMQDTTGAGDFVTNQFTTNKTAAIIDGPWQAQAYKEAGVNFGVAEIPTLDNGEPYQPFGGGKAWVVSNYSKNKEVAQKWLDYVTNKDNQVKFYEATNEIPANQAAREVAKGKNDELTNAVIAQYANAQPMPNIPEMAEIWSGAENLMFDAASGKKTPQETADAAVKQIKENIEQKYQK</sequence>
<dbReference type="SUPFAM" id="SSF53850">
    <property type="entry name" value="Periplasmic binding protein-like II"/>
    <property type="match status" value="1"/>
</dbReference>
<keyword evidence="4 6" id="KW-0732">Signal</keyword>
<dbReference type="PANTHER" id="PTHR30061">
    <property type="entry name" value="MALTOSE-BINDING PERIPLASMIC PROTEIN"/>
    <property type="match status" value="1"/>
</dbReference>
<dbReference type="InterPro" id="IPR006060">
    <property type="entry name" value="Maltose/Cyclodextrin-bd"/>
</dbReference>
<comment type="subcellular location">
    <subcellularLocation>
        <location evidence="6">Cell membrane</location>
        <topology evidence="6">Lipid-anchor</topology>
    </subcellularLocation>
</comment>
<dbReference type="PANTHER" id="PTHR30061:SF50">
    <property type="entry name" value="MALTOSE_MALTODEXTRIN-BINDING PERIPLASMIC PROTEIN"/>
    <property type="match status" value="1"/>
</dbReference>
<evidence type="ECO:0000256" key="5">
    <source>
        <dbReference type="ARBA" id="ARBA00030303"/>
    </source>
</evidence>
<protein>
    <recommendedName>
        <fullName evidence="5 6">Maltodextrin-binding protein</fullName>
    </recommendedName>
</protein>
<keyword evidence="6" id="KW-1003">Cell membrane</keyword>
<dbReference type="InterPro" id="IPR006061">
    <property type="entry name" value="SBP_1_CS"/>
</dbReference>
<dbReference type="GO" id="GO:1901982">
    <property type="term" value="F:maltose binding"/>
    <property type="evidence" value="ECO:0007669"/>
    <property type="project" value="TreeGrafter"/>
</dbReference>
<dbReference type="RefSeq" id="WP_010052144.1">
    <property type="nucleotide sequence ID" value="NZ_BJOJ01000035.1"/>
</dbReference>
<reference evidence="7" key="1">
    <citation type="submission" date="2023-08" db="EMBL/GenBank/DDBJ databases">
        <title>Genomic characterization of piscicolin 126 produced by Carnobacterium maltaromaticum CM22 strain isolated from salmon (Salmo salar).</title>
        <authorList>
            <person name="Gonzalez-Gragera E."/>
            <person name="Garcia-Lopez J.D."/>
            <person name="Teso-Perez C."/>
            <person name="Gimenez-Hernandez I."/>
            <person name="Peralta-Sanchez J.M."/>
            <person name="Valdivia E."/>
            <person name="Montalban-Lopez M."/>
            <person name="Martin-Platero A.M."/>
            <person name="Banos A."/>
            <person name="Martinez-Bueno M."/>
        </authorList>
    </citation>
    <scope>NUCLEOTIDE SEQUENCE</scope>
    <source>
        <strain evidence="7">CM22</strain>
    </source>
</reference>
<accession>A0AAW9JVF5</accession>
<dbReference type="GO" id="GO:0055052">
    <property type="term" value="C:ATP-binding cassette (ABC) transporter complex, substrate-binding subunit-containing"/>
    <property type="evidence" value="ECO:0007669"/>
    <property type="project" value="TreeGrafter"/>
</dbReference>
<comment type="caution">
    <text evidence="7">The sequence shown here is derived from an EMBL/GenBank/DDBJ whole genome shotgun (WGS) entry which is preliminary data.</text>
</comment>
<evidence type="ECO:0000313" key="7">
    <source>
        <dbReference type="EMBL" id="MDZ5758599.1"/>
    </source>
</evidence>
<dbReference type="EMBL" id="JAVBVO010000003">
    <property type="protein sequence ID" value="MDZ5758599.1"/>
    <property type="molecule type" value="Genomic_DNA"/>
</dbReference>
<dbReference type="Gene3D" id="3.40.190.10">
    <property type="entry name" value="Periplasmic binding protein-like II"/>
    <property type="match status" value="2"/>
</dbReference>
<dbReference type="GO" id="GO:0015144">
    <property type="term" value="F:carbohydrate transmembrane transporter activity"/>
    <property type="evidence" value="ECO:0007669"/>
    <property type="project" value="InterPro"/>
</dbReference>